<protein>
    <submittedName>
        <fullName evidence="1">Uncharacterized protein</fullName>
    </submittedName>
</protein>
<proteinExistence type="predicted"/>
<evidence type="ECO:0000313" key="1">
    <source>
        <dbReference type="EMBL" id="OHA67404.1"/>
    </source>
</evidence>
<dbReference type="EMBL" id="MHTX01000041">
    <property type="protein sequence ID" value="OHA67404.1"/>
    <property type="molecule type" value="Genomic_DNA"/>
</dbReference>
<organism evidence="1 2">
    <name type="scientific">Candidatus Wildermuthbacteria bacterium RIFCSPHIGHO2_02_FULL_47_17</name>
    <dbReference type="NCBI Taxonomy" id="1802452"/>
    <lineage>
        <taxon>Bacteria</taxon>
        <taxon>Candidatus Wildermuthiibacteriota</taxon>
    </lineage>
</organism>
<accession>A0A1G2R3E7</accession>
<dbReference type="AlphaFoldDB" id="A0A1G2R3E7"/>
<name>A0A1G2R3E7_9BACT</name>
<reference evidence="1 2" key="1">
    <citation type="journal article" date="2016" name="Nat. Commun.">
        <title>Thousands of microbial genomes shed light on interconnected biogeochemical processes in an aquifer system.</title>
        <authorList>
            <person name="Anantharaman K."/>
            <person name="Brown C.T."/>
            <person name="Hug L.A."/>
            <person name="Sharon I."/>
            <person name="Castelle C.J."/>
            <person name="Probst A.J."/>
            <person name="Thomas B.C."/>
            <person name="Singh A."/>
            <person name="Wilkins M.J."/>
            <person name="Karaoz U."/>
            <person name="Brodie E.L."/>
            <person name="Williams K.H."/>
            <person name="Hubbard S.S."/>
            <person name="Banfield J.F."/>
        </authorList>
    </citation>
    <scope>NUCLEOTIDE SEQUENCE [LARGE SCALE GENOMIC DNA]</scope>
</reference>
<evidence type="ECO:0000313" key="2">
    <source>
        <dbReference type="Proteomes" id="UP000179258"/>
    </source>
</evidence>
<dbReference type="Proteomes" id="UP000179258">
    <property type="component" value="Unassembled WGS sequence"/>
</dbReference>
<comment type="caution">
    <text evidence="1">The sequence shown here is derived from an EMBL/GenBank/DDBJ whole genome shotgun (WGS) entry which is preliminary data.</text>
</comment>
<gene>
    <name evidence="1" type="ORF">A3D59_01410</name>
</gene>
<sequence>MVSLLFFKIRFEPVFFLFFGSFPKNAASRKITGAFPIWLRAVNNVRTIIQQQNEYIYIPDLREYANA</sequence>